<sequence length="262" mass="29414">MKNLLLNMSCMEELVEKFTYDEEIEEWVVGIKKVISNGKPTDLFKISGNNGSRSRVKVNFWGLLAKQYSVKIQDRTIISFRLARTSVPSIRFNNPNDIVHSVELTVGASTIVTVHEIKFEKSVIDMTQIKTVKIEDINTADGLCYIEGYLKDSFSKATAFGGSYGNGVLVEDEHKISLRLTEFDKAKVKFVVGNHLRILGSPLVHPELVTEISIRHLSDITKTEAEEKNARELRRSGLKTPKRKHDGEGEMGSAAKQSPFDN</sequence>
<feature type="region of interest" description="Disordered" evidence="1">
    <location>
        <begin position="224"/>
        <end position="262"/>
    </location>
</feature>
<reference evidence="2 3" key="1">
    <citation type="journal article" date="2021" name="J. Hered.">
        <title>A chromosome-level genome assembly of the parasitoid wasp, Cotesia glomerata (Hymenoptera: Braconidae).</title>
        <authorList>
            <person name="Pinto B.J."/>
            <person name="Weis J.J."/>
            <person name="Gamble T."/>
            <person name="Ode P.J."/>
            <person name="Paul R."/>
            <person name="Zaspel J.M."/>
        </authorList>
    </citation>
    <scope>NUCLEOTIDE SEQUENCE [LARGE SCALE GENOMIC DNA]</scope>
    <source>
        <strain evidence="2">CgM1</strain>
    </source>
</reference>
<feature type="compositionally biased region" description="Basic and acidic residues" evidence="1">
    <location>
        <begin position="224"/>
        <end position="235"/>
    </location>
</feature>
<name>A0AAV7IS92_COTGL</name>
<dbReference type="Proteomes" id="UP000826195">
    <property type="component" value="Unassembled WGS sequence"/>
</dbReference>
<gene>
    <name evidence="2" type="ORF">KQX54_001892</name>
</gene>
<dbReference type="AlphaFoldDB" id="A0AAV7IS92"/>
<accession>A0AAV7IS92</accession>
<evidence type="ECO:0000313" key="2">
    <source>
        <dbReference type="EMBL" id="KAH0556692.1"/>
    </source>
</evidence>
<comment type="caution">
    <text evidence="2">The sequence shown here is derived from an EMBL/GenBank/DDBJ whole genome shotgun (WGS) entry which is preliminary data.</text>
</comment>
<protein>
    <submittedName>
        <fullName evidence="2">Uncharacterized protein</fullName>
    </submittedName>
</protein>
<evidence type="ECO:0000256" key="1">
    <source>
        <dbReference type="SAM" id="MobiDB-lite"/>
    </source>
</evidence>
<keyword evidence="3" id="KW-1185">Reference proteome</keyword>
<dbReference type="EMBL" id="JAHXZJ010000748">
    <property type="protein sequence ID" value="KAH0556692.1"/>
    <property type="molecule type" value="Genomic_DNA"/>
</dbReference>
<proteinExistence type="predicted"/>
<organism evidence="2 3">
    <name type="scientific">Cotesia glomerata</name>
    <name type="common">Lepidopteran parasitic wasp</name>
    <name type="synonym">Apanteles glomeratus</name>
    <dbReference type="NCBI Taxonomy" id="32391"/>
    <lineage>
        <taxon>Eukaryota</taxon>
        <taxon>Metazoa</taxon>
        <taxon>Ecdysozoa</taxon>
        <taxon>Arthropoda</taxon>
        <taxon>Hexapoda</taxon>
        <taxon>Insecta</taxon>
        <taxon>Pterygota</taxon>
        <taxon>Neoptera</taxon>
        <taxon>Endopterygota</taxon>
        <taxon>Hymenoptera</taxon>
        <taxon>Apocrita</taxon>
        <taxon>Ichneumonoidea</taxon>
        <taxon>Braconidae</taxon>
        <taxon>Microgastrinae</taxon>
        <taxon>Cotesia</taxon>
    </lineage>
</organism>
<evidence type="ECO:0000313" key="3">
    <source>
        <dbReference type="Proteomes" id="UP000826195"/>
    </source>
</evidence>